<proteinExistence type="predicted"/>
<gene>
    <name evidence="1" type="ORF">NPIL_263061</name>
</gene>
<name>A0A8X6U3Y0_NEPPI</name>
<reference evidence="1" key="1">
    <citation type="submission" date="2020-08" db="EMBL/GenBank/DDBJ databases">
        <title>Multicomponent nature underlies the extraordinary mechanical properties of spider dragline silk.</title>
        <authorList>
            <person name="Kono N."/>
            <person name="Nakamura H."/>
            <person name="Mori M."/>
            <person name="Yoshida Y."/>
            <person name="Ohtoshi R."/>
            <person name="Malay A.D."/>
            <person name="Moran D.A.P."/>
            <person name="Tomita M."/>
            <person name="Numata K."/>
            <person name="Arakawa K."/>
        </authorList>
    </citation>
    <scope>NUCLEOTIDE SEQUENCE</scope>
</reference>
<dbReference type="Proteomes" id="UP000887013">
    <property type="component" value="Unassembled WGS sequence"/>
</dbReference>
<protein>
    <submittedName>
        <fullName evidence="1">Uncharacterized protein</fullName>
    </submittedName>
</protein>
<organism evidence="1 2">
    <name type="scientific">Nephila pilipes</name>
    <name type="common">Giant wood spider</name>
    <name type="synonym">Nephila maculata</name>
    <dbReference type="NCBI Taxonomy" id="299642"/>
    <lineage>
        <taxon>Eukaryota</taxon>
        <taxon>Metazoa</taxon>
        <taxon>Ecdysozoa</taxon>
        <taxon>Arthropoda</taxon>
        <taxon>Chelicerata</taxon>
        <taxon>Arachnida</taxon>
        <taxon>Araneae</taxon>
        <taxon>Araneomorphae</taxon>
        <taxon>Entelegynae</taxon>
        <taxon>Araneoidea</taxon>
        <taxon>Nephilidae</taxon>
        <taxon>Nephila</taxon>
    </lineage>
</organism>
<evidence type="ECO:0000313" key="2">
    <source>
        <dbReference type="Proteomes" id="UP000887013"/>
    </source>
</evidence>
<sequence length="71" mass="8174">MSFYPASLLEIVARLSFCKMVYRNGRDLLLEKYQDESIHSKGGERTTTSEFVTVTQVESCPRLERSNVDLQ</sequence>
<keyword evidence="2" id="KW-1185">Reference proteome</keyword>
<comment type="caution">
    <text evidence="1">The sequence shown here is derived from an EMBL/GenBank/DDBJ whole genome shotgun (WGS) entry which is preliminary data.</text>
</comment>
<dbReference type="EMBL" id="BMAW01117591">
    <property type="protein sequence ID" value="GFT75915.1"/>
    <property type="molecule type" value="Genomic_DNA"/>
</dbReference>
<evidence type="ECO:0000313" key="1">
    <source>
        <dbReference type="EMBL" id="GFT75915.1"/>
    </source>
</evidence>
<accession>A0A8X6U3Y0</accession>
<dbReference type="AlphaFoldDB" id="A0A8X6U3Y0"/>